<evidence type="ECO:0000256" key="1">
    <source>
        <dbReference type="ARBA" id="ARBA00008812"/>
    </source>
</evidence>
<protein>
    <submittedName>
        <fullName evidence="3">S-adenosyl-L-methionine-dependent methyltransferase</fullName>
    </submittedName>
</protein>
<feature type="domain" description="Lipid/polyisoprenoid-binding YceI-like" evidence="2">
    <location>
        <begin position="4"/>
        <end position="179"/>
    </location>
</feature>
<sequence length="181" mass="19475">MTTTTTLDDTAGTLTLRTGVTGRAARMGHRLTIAMSSWRATVDWDGSTPVAARLVVDVDSMRVVSGEGGLTPLSGPEKTLVRANALKTLDAKRFPTVEFEAESITARDDGYLLRGPLTVHGVSRPVEVALDVADDGSAHRLRVRTEVRHSDHKLKQYSMAMGTMKVADVVAVEFDATADHS</sequence>
<dbReference type="Pfam" id="PF04264">
    <property type="entry name" value="YceI"/>
    <property type="match status" value="1"/>
</dbReference>
<dbReference type="GO" id="GO:0008168">
    <property type="term" value="F:methyltransferase activity"/>
    <property type="evidence" value="ECO:0007669"/>
    <property type="project" value="UniProtKB-KW"/>
</dbReference>
<dbReference type="Gene3D" id="2.40.128.110">
    <property type="entry name" value="Lipid/polyisoprenoid-binding, YceI-like"/>
    <property type="match status" value="1"/>
</dbReference>
<comment type="similarity">
    <text evidence="1">Belongs to the UPF0312 family.</text>
</comment>
<dbReference type="GO" id="GO:0032259">
    <property type="term" value="P:methylation"/>
    <property type="evidence" value="ECO:0007669"/>
    <property type="project" value="UniProtKB-KW"/>
</dbReference>
<dbReference type="EMBL" id="LQPZ01000008">
    <property type="protein sequence ID" value="ORX07877.1"/>
    <property type="molecule type" value="Genomic_DNA"/>
</dbReference>
<keyword evidence="3" id="KW-0489">Methyltransferase</keyword>
<dbReference type="AlphaFoldDB" id="A0A1X2EP54"/>
<dbReference type="Proteomes" id="UP000193090">
    <property type="component" value="Unassembled WGS sequence"/>
</dbReference>
<keyword evidence="4" id="KW-1185">Reference proteome</keyword>
<accession>A0A1X2EP54</accession>
<proteinExistence type="inferred from homology"/>
<dbReference type="RefSeq" id="WP_085107895.1">
    <property type="nucleotide sequence ID" value="NZ_JACKSN010000136.1"/>
</dbReference>
<evidence type="ECO:0000259" key="2">
    <source>
        <dbReference type="SMART" id="SM00867"/>
    </source>
</evidence>
<name>A0A1X2EP54_9MYCO</name>
<dbReference type="OrthoDB" id="3724977at2"/>
<dbReference type="SMART" id="SM00867">
    <property type="entry name" value="YceI"/>
    <property type="match status" value="1"/>
</dbReference>
<comment type="caution">
    <text evidence="3">The sequence shown here is derived from an EMBL/GenBank/DDBJ whole genome shotgun (WGS) entry which is preliminary data.</text>
</comment>
<dbReference type="STRING" id="1798.AWC30_02845"/>
<dbReference type="InterPro" id="IPR036761">
    <property type="entry name" value="TTHA0802/YceI-like_sf"/>
</dbReference>
<dbReference type="InterPro" id="IPR007372">
    <property type="entry name" value="Lipid/polyisoprenoid-bd_YceI"/>
</dbReference>
<reference evidence="3 4" key="1">
    <citation type="submission" date="2016-01" db="EMBL/GenBank/DDBJ databases">
        <title>The new phylogeny of the genus Mycobacterium.</title>
        <authorList>
            <person name="Tarcisio F."/>
            <person name="Conor M."/>
            <person name="Antonella G."/>
            <person name="Elisabetta G."/>
            <person name="Giulia F.S."/>
            <person name="Sara T."/>
            <person name="Anna F."/>
            <person name="Clotilde B."/>
            <person name="Roberto B."/>
            <person name="Veronica D.S."/>
            <person name="Fabio R."/>
            <person name="Monica P."/>
            <person name="Olivier J."/>
            <person name="Enrico T."/>
            <person name="Nicola S."/>
        </authorList>
    </citation>
    <scope>NUCLEOTIDE SEQUENCE [LARGE SCALE GENOMIC DNA]</scope>
    <source>
        <strain evidence="3 4">DSM 44153</strain>
    </source>
</reference>
<evidence type="ECO:0000313" key="4">
    <source>
        <dbReference type="Proteomes" id="UP000193090"/>
    </source>
</evidence>
<evidence type="ECO:0000313" key="3">
    <source>
        <dbReference type="EMBL" id="ORX07877.1"/>
    </source>
</evidence>
<dbReference type="PANTHER" id="PTHR34406:SF1">
    <property type="entry name" value="PROTEIN YCEI"/>
    <property type="match status" value="1"/>
</dbReference>
<dbReference type="PANTHER" id="PTHR34406">
    <property type="entry name" value="PROTEIN YCEI"/>
    <property type="match status" value="1"/>
</dbReference>
<keyword evidence="3" id="KW-0808">Transferase</keyword>
<organism evidence="3 4">
    <name type="scientific">Mycolicibacillus trivialis</name>
    <dbReference type="NCBI Taxonomy" id="1798"/>
    <lineage>
        <taxon>Bacteria</taxon>
        <taxon>Bacillati</taxon>
        <taxon>Actinomycetota</taxon>
        <taxon>Actinomycetes</taxon>
        <taxon>Mycobacteriales</taxon>
        <taxon>Mycobacteriaceae</taxon>
        <taxon>Mycolicibacillus</taxon>
    </lineage>
</organism>
<dbReference type="SUPFAM" id="SSF101874">
    <property type="entry name" value="YceI-like"/>
    <property type="match status" value="1"/>
</dbReference>
<gene>
    <name evidence="3" type="ORF">AWC30_02845</name>
</gene>